<dbReference type="InterPro" id="IPR002078">
    <property type="entry name" value="Sigma_54_int"/>
</dbReference>
<keyword evidence="4" id="KW-0804">Transcription</keyword>
<dbReference type="EMBL" id="JBHSQW010000018">
    <property type="protein sequence ID" value="MFC5994354.1"/>
    <property type="molecule type" value="Genomic_DNA"/>
</dbReference>
<evidence type="ECO:0000313" key="8">
    <source>
        <dbReference type="Proteomes" id="UP001596302"/>
    </source>
</evidence>
<dbReference type="Proteomes" id="UP001596302">
    <property type="component" value="Unassembled WGS sequence"/>
</dbReference>
<dbReference type="PANTHER" id="PTHR32071">
    <property type="entry name" value="TRANSCRIPTIONAL REGULATORY PROTEIN"/>
    <property type="match status" value="1"/>
</dbReference>
<keyword evidence="2" id="KW-0067">ATP-binding</keyword>
<accession>A0ABW1J130</accession>
<evidence type="ECO:0000256" key="4">
    <source>
        <dbReference type="ARBA" id="ARBA00023163"/>
    </source>
</evidence>
<name>A0ABW1J130_9PSEU</name>
<dbReference type="Gene3D" id="1.10.8.60">
    <property type="match status" value="1"/>
</dbReference>
<evidence type="ECO:0000259" key="6">
    <source>
        <dbReference type="PROSITE" id="PS50045"/>
    </source>
</evidence>
<dbReference type="Pfam" id="PF14532">
    <property type="entry name" value="Sigma54_activ_2"/>
    <property type="match status" value="1"/>
</dbReference>
<protein>
    <submittedName>
        <fullName evidence="7">Sigma-54-dependent Fis family transcriptional regulator</fullName>
    </submittedName>
</protein>
<dbReference type="PROSITE" id="PS50045">
    <property type="entry name" value="SIGMA54_INTERACT_4"/>
    <property type="match status" value="1"/>
</dbReference>
<dbReference type="InterPro" id="IPR058031">
    <property type="entry name" value="AAA_lid_NorR"/>
</dbReference>
<proteinExistence type="predicted"/>
<evidence type="ECO:0000313" key="7">
    <source>
        <dbReference type="EMBL" id="MFC5994354.1"/>
    </source>
</evidence>
<keyword evidence="3" id="KW-0805">Transcription regulation</keyword>
<dbReference type="InterPro" id="IPR029016">
    <property type="entry name" value="GAF-like_dom_sf"/>
</dbReference>
<dbReference type="Gene3D" id="1.10.10.60">
    <property type="entry name" value="Homeodomain-like"/>
    <property type="match status" value="1"/>
</dbReference>
<feature type="region of interest" description="Disordered" evidence="5">
    <location>
        <begin position="299"/>
        <end position="325"/>
    </location>
</feature>
<sequence>MLSDPRLLDAVAENPLDLREEIISSWRRCQLVGVAPTGDDVPFRPEFDRPSRLMRAAAPVIDRLSGQLDGGNATIVLADSEAQIIDRRAGGRKLLKALDKAMVCPGFRYAEEFTGTNGIGSALEERRPFLVSGAEHFRENLREFTCIGSPLRHPITGAVEGVLDVTCRVDDTNVLMKPLVLAAVREIESRIYTDASLREQMLLEHFLRASRRSTAAVVSINQDVFIANTAASGLLDASDQVLLWDWACQMLGGRDECSGEIRLARDVVVQAKATKVGDVSRMAGVLVEMRVRPAARLTGAALPHHGPQPAGRRPPAGTGDTLPGRSVAADRLRRDVAAAGDTDLPVLICGEPGTGKLFVARHLHRRHGRGEPFTVFDAFTAHDDPDDWIATLGDRLAQPGTVVLRHLDELPSELTGRVAALVDGGGPARIIGTARARGEHGAGGRVLDHLPVSVTVPPLRYRAEDIADIAPLLLAVRTTRRPVPRLLPGTLCTLMGLDWPGNVRELEVTLTTAVVRSLGSDIAQEHLPPEYRSAGGRSGTSSLQRAERDIVLEALAETRGNKLAAAERLGIARSTLYRKIRVLGIDENRLPTGTSPR</sequence>
<dbReference type="InterPro" id="IPR002197">
    <property type="entry name" value="HTH_Fis"/>
</dbReference>
<evidence type="ECO:0000256" key="2">
    <source>
        <dbReference type="ARBA" id="ARBA00022840"/>
    </source>
</evidence>
<evidence type="ECO:0000256" key="5">
    <source>
        <dbReference type="SAM" id="MobiDB-lite"/>
    </source>
</evidence>
<dbReference type="RefSeq" id="WP_379584387.1">
    <property type="nucleotide sequence ID" value="NZ_JBHSQW010000018.1"/>
</dbReference>
<dbReference type="PANTHER" id="PTHR32071:SF122">
    <property type="entry name" value="SIGMA FACTOR"/>
    <property type="match status" value="1"/>
</dbReference>
<reference evidence="8" key="1">
    <citation type="journal article" date="2019" name="Int. J. Syst. Evol. Microbiol.">
        <title>The Global Catalogue of Microorganisms (GCM) 10K type strain sequencing project: providing services to taxonomists for standard genome sequencing and annotation.</title>
        <authorList>
            <consortium name="The Broad Institute Genomics Platform"/>
            <consortium name="The Broad Institute Genome Sequencing Center for Infectious Disease"/>
            <person name="Wu L."/>
            <person name="Ma J."/>
        </authorList>
    </citation>
    <scope>NUCLEOTIDE SEQUENCE [LARGE SCALE GENOMIC DNA]</scope>
    <source>
        <strain evidence="8">CCM 8391</strain>
    </source>
</reference>
<comment type="caution">
    <text evidence="7">The sequence shown here is derived from an EMBL/GenBank/DDBJ whole genome shotgun (WGS) entry which is preliminary data.</text>
</comment>
<dbReference type="Pfam" id="PF25601">
    <property type="entry name" value="AAA_lid_14"/>
    <property type="match status" value="1"/>
</dbReference>
<keyword evidence="1" id="KW-0547">Nucleotide-binding</keyword>
<dbReference type="SUPFAM" id="SSF46689">
    <property type="entry name" value="Homeodomain-like"/>
    <property type="match status" value="1"/>
</dbReference>
<dbReference type="Pfam" id="PF02954">
    <property type="entry name" value="HTH_8"/>
    <property type="match status" value="1"/>
</dbReference>
<dbReference type="PRINTS" id="PR01590">
    <property type="entry name" value="HTHFIS"/>
</dbReference>
<dbReference type="Gene3D" id="3.30.450.40">
    <property type="match status" value="1"/>
</dbReference>
<keyword evidence="8" id="KW-1185">Reference proteome</keyword>
<evidence type="ECO:0000256" key="3">
    <source>
        <dbReference type="ARBA" id="ARBA00023015"/>
    </source>
</evidence>
<dbReference type="InterPro" id="IPR009057">
    <property type="entry name" value="Homeodomain-like_sf"/>
</dbReference>
<evidence type="ECO:0000256" key="1">
    <source>
        <dbReference type="ARBA" id="ARBA00022741"/>
    </source>
</evidence>
<feature type="domain" description="Sigma-54 factor interaction" evidence="6">
    <location>
        <begin position="322"/>
        <end position="515"/>
    </location>
</feature>
<organism evidence="7 8">
    <name type="scientific">Pseudonocardia hispaniensis</name>
    <dbReference type="NCBI Taxonomy" id="904933"/>
    <lineage>
        <taxon>Bacteria</taxon>
        <taxon>Bacillati</taxon>
        <taxon>Actinomycetota</taxon>
        <taxon>Actinomycetes</taxon>
        <taxon>Pseudonocardiales</taxon>
        <taxon>Pseudonocardiaceae</taxon>
        <taxon>Pseudonocardia</taxon>
    </lineage>
</organism>
<dbReference type="Gene3D" id="3.40.50.300">
    <property type="entry name" value="P-loop containing nucleotide triphosphate hydrolases"/>
    <property type="match status" value="1"/>
</dbReference>
<dbReference type="InterPro" id="IPR027417">
    <property type="entry name" value="P-loop_NTPase"/>
</dbReference>
<gene>
    <name evidence="7" type="ORF">ACFQE5_09045</name>
</gene>
<dbReference type="SUPFAM" id="SSF52540">
    <property type="entry name" value="P-loop containing nucleoside triphosphate hydrolases"/>
    <property type="match status" value="1"/>
</dbReference>
<feature type="compositionally biased region" description="Low complexity" evidence="5">
    <location>
        <begin position="303"/>
        <end position="316"/>
    </location>
</feature>